<dbReference type="AlphaFoldDB" id="A0A8B9V1A3"/>
<keyword evidence="1" id="KW-0732">Signal</keyword>
<evidence type="ECO:0000256" key="1">
    <source>
        <dbReference type="SAM" id="SignalP"/>
    </source>
</evidence>
<organism evidence="2 3">
    <name type="scientific">Anas zonorhyncha</name>
    <name type="common">Eastern spot-billed duck</name>
    <dbReference type="NCBI Taxonomy" id="75864"/>
    <lineage>
        <taxon>Eukaryota</taxon>
        <taxon>Metazoa</taxon>
        <taxon>Chordata</taxon>
        <taxon>Craniata</taxon>
        <taxon>Vertebrata</taxon>
        <taxon>Euteleostomi</taxon>
        <taxon>Archelosauria</taxon>
        <taxon>Archosauria</taxon>
        <taxon>Dinosauria</taxon>
        <taxon>Saurischia</taxon>
        <taxon>Theropoda</taxon>
        <taxon>Coelurosauria</taxon>
        <taxon>Aves</taxon>
        <taxon>Neognathae</taxon>
        <taxon>Galloanserae</taxon>
        <taxon>Anseriformes</taxon>
        <taxon>Anatidae</taxon>
        <taxon>Anatinae</taxon>
        <taxon>Anas</taxon>
    </lineage>
</organism>
<name>A0A8B9V1A3_9AVES</name>
<reference evidence="2" key="1">
    <citation type="submission" date="2025-08" db="UniProtKB">
        <authorList>
            <consortium name="Ensembl"/>
        </authorList>
    </citation>
    <scope>IDENTIFICATION</scope>
</reference>
<evidence type="ECO:0000313" key="2">
    <source>
        <dbReference type="Ensembl" id="ENSAZOP00000015130.1"/>
    </source>
</evidence>
<dbReference type="Proteomes" id="UP000694549">
    <property type="component" value="Unplaced"/>
</dbReference>
<sequence length="103" mass="10831">MNSCSQSFLCGIILFLSNPVADSPGIPPSAGAHQLFRGFSFVATGLMEDGKVKPAQPPLHSVVQVKKMGRRNNCAEAAVTLQSTPEGGCRTRVLFGAGLKESL</sequence>
<proteinExistence type="predicted"/>
<reference evidence="2" key="2">
    <citation type="submission" date="2025-09" db="UniProtKB">
        <authorList>
            <consortium name="Ensembl"/>
        </authorList>
    </citation>
    <scope>IDENTIFICATION</scope>
</reference>
<evidence type="ECO:0008006" key="4">
    <source>
        <dbReference type="Google" id="ProtNLM"/>
    </source>
</evidence>
<dbReference type="Ensembl" id="ENSAZOT00000016261.1">
    <property type="protein sequence ID" value="ENSAZOP00000015130.1"/>
    <property type="gene ID" value="ENSAZOG00000009813.1"/>
</dbReference>
<protein>
    <recommendedName>
        <fullName evidence="4">Secreted protein</fullName>
    </recommendedName>
</protein>
<feature type="signal peptide" evidence="1">
    <location>
        <begin position="1"/>
        <end position="22"/>
    </location>
</feature>
<evidence type="ECO:0000313" key="3">
    <source>
        <dbReference type="Proteomes" id="UP000694549"/>
    </source>
</evidence>
<feature type="chain" id="PRO_5034811124" description="Secreted protein" evidence="1">
    <location>
        <begin position="23"/>
        <end position="103"/>
    </location>
</feature>
<keyword evidence="3" id="KW-1185">Reference proteome</keyword>
<accession>A0A8B9V1A3</accession>